<proteinExistence type="inferred from homology"/>
<name>A0A482W5W5_ASBVE</name>
<dbReference type="SUPFAM" id="SSF52540">
    <property type="entry name" value="P-loop containing nucleoside triphosphate hydrolases"/>
    <property type="match status" value="1"/>
</dbReference>
<dbReference type="FunFam" id="3.40.50.300:FF:000776">
    <property type="entry name" value="Guanylate kinase 2"/>
    <property type="match status" value="1"/>
</dbReference>
<dbReference type="InterPro" id="IPR017665">
    <property type="entry name" value="Guanylate_kinase"/>
</dbReference>
<evidence type="ECO:0000256" key="4">
    <source>
        <dbReference type="ARBA" id="ARBA00022741"/>
    </source>
</evidence>
<evidence type="ECO:0000313" key="8">
    <source>
        <dbReference type="EMBL" id="RZC39928.1"/>
    </source>
</evidence>
<keyword evidence="3" id="KW-0808">Transferase</keyword>
<keyword evidence="9" id="KW-1185">Reference proteome</keyword>
<keyword evidence="5 8" id="KW-0418">Kinase</keyword>
<dbReference type="SMART" id="SM00072">
    <property type="entry name" value="GuKc"/>
    <property type="match status" value="1"/>
</dbReference>
<evidence type="ECO:0000256" key="2">
    <source>
        <dbReference type="ARBA" id="ARBA00012961"/>
    </source>
</evidence>
<evidence type="ECO:0000313" key="9">
    <source>
        <dbReference type="Proteomes" id="UP000292052"/>
    </source>
</evidence>
<organism evidence="8 9">
    <name type="scientific">Asbolus verrucosus</name>
    <name type="common">Desert ironclad beetle</name>
    <dbReference type="NCBI Taxonomy" id="1661398"/>
    <lineage>
        <taxon>Eukaryota</taxon>
        <taxon>Metazoa</taxon>
        <taxon>Ecdysozoa</taxon>
        <taxon>Arthropoda</taxon>
        <taxon>Hexapoda</taxon>
        <taxon>Insecta</taxon>
        <taxon>Pterygota</taxon>
        <taxon>Neoptera</taxon>
        <taxon>Endopterygota</taxon>
        <taxon>Coleoptera</taxon>
        <taxon>Polyphaga</taxon>
        <taxon>Cucujiformia</taxon>
        <taxon>Tenebrionidae</taxon>
        <taxon>Pimeliinae</taxon>
        <taxon>Asbolus</taxon>
    </lineage>
</organism>
<keyword evidence="6" id="KW-0067">ATP-binding</keyword>
<gene>
    <name evidence="8" type="ORF">BDFB_002732</name>
</gene>
<accession>A0A482W5W5</accession>
<dbReference type="AlphaFoldDB" id="A0A482W5W5"/>
<feature type="domain" description="Guanylate kinase-like" evidence="7">
    <location>
        <begin position="7"/>
        <end position="188"/>
    </location>
</feature>
<dbReference type="PROSITE" id="PS50052">
    <property type="entry name" value="GUANYLATE_KINASE_2"/>
    <property type="match status" value="1"/>
</dbReference>
<evidence type="ECO:0000256" key="5">
    <source>
        <dbReference type="ARBA" id="ARBA00022777"/>
    </source>
</evidence>
<dbReference type="OrthoDB" id="6334211at2759"/>
<dbReference type="NCBIfam" id="TIGR03263">
    <property type="entry name" value="guanyl_kin"/>
    <property type="match status" value="1"/>
</dbReference>
<dbReference type="STRING" id="1661398.A0A482W5W5"/>
<sequence length="197" mass="22353">MSVLQNPRPLVLCGPSGSGKSTLLKKMMEDFPNRFGFSISHTTRKPRPGEIDNQHYHFTNLDDMRRAIDEGKFIESATFCGNLYGTSKAAVDSVKRQGKVCVLDIDVQGVKQVKNTELNPWYIFIKPPSLDELKTRLTARKTESEESLQHRLKVAGQELEYGTEENFDFIVINDNLESAYAQLKAFLENQVLKPNEN</sequence>
<dbReference type="GO" id="GO:0005829">
    <property type="term" value="C:cytosol"/>
    <property type="evidence" value="ECO:0007669"/>
    <property type="project" value="TreeGrafter"/>
</dbReference>
<comment type="caution">
    <text evidence="8">The sequence shown here is derived from an EMBL/GenBank/DDBJ whole genome shotgun (WGS) entry which is preliminary data.</text>
</comment>
<dbReference type="GO" id="GO:0004385">
    <property type="term" value="F:GMP kinase activity"/>
    <property type="evidence" value="ECO:0007669"/>
    <property type="project" value="UniProtKB-EC"/>
</dbReference>
<reference evidence="8 9" key="1">
    <citation type="submission" date="2017-03" db="EMBL/GenBank/DDBJ databases">
        <title>Genome of the blue death feigning beetle - Asbolus verrucosus.</title>
        <authorList>
            <person name="Rider S.D."/>
        </authorList>
    </citation>
    <scope>NUCLEOTIDE SEQUENCE [LARGE SCALE GENOMIC DNA]</scope>
    <source>
        <strain evidence="8">Butters</strain>
        <tissue evidence="8">Head and leg muscle</tissue>
    </source>
</reference>
<dbReference type="Gene3D" id="3.40.50.300">
    <property type="entry name" value="P-loop containing nucleotide triphosphate hydrolases"/>
    <property type="match status" value="1"/>
</dbReference>
<evidence type="ECO:0000256" key="6">
    <source>
        <dbReference type="ARBA" id="ARBA00022840"/>
    </source>
</evidence>
<dbReference type="Pfam" id="PF00625">
    <property type="entry name" value="Guanylate_kin"/>
    <property type="match status" value="1"/>
</dbReference>
<dbReference type="InterPro" id="IPR008145">
    <property type="entry name" value="GK/Ca_channel_bsu"/>
</dbReference>
<dbReference type="GO" id="GO:0005524">
    <property type="term" value="F:ATP binding"/>
    <property type="evidence" value="ECO:0007669"/>
    <property type="project" value="UniProtKB-KW"/>
</dbReference>
<dbReference type="CDD" id="cd00071">
    <property type="entry name" value="GMPK"/>
    <property type="match status" value="1"/>
</dbReference>
<dbReference type="PANTHER" id="PTHR23117">
    <property type="entry name" value="GUANYLATE KINASE-RELATED"/>
    <property type="match status" value="1"/>
</dbReference>
<dbReference type="FunFam" id="3.30.63.10:FF:000002">
    <property type="entry name" value="Guanylate kinase 1"/>
    <property type="match status" value="1"/>
</dbReference>
<evidence type="ECO:0000259" key="7">
    <source>
        <dbReference type="PROSITE" id="PS50052"/>
    </source>
</evidence>
<evidence type="ECO:0000256" key="1">
    <source>
        <dbReference type="ARBA" id="ARBA00005790"/>
    </source>
</evidence>
<keyword evidence="4" id="KW-0547">Nucleotide-binding</keyword>
<evidence type="ECO:0000256" key="3">
    <source>
        <dbReference type="ARBA" id="ARBA00022679"/>
    </source>
</evidence>
<dbReference type="EMBL" id="QDEB01030323">
    <property type="protein sequence ID" value="RZC39928.1"/>
    <property type="molecule type" value="Genomic_DNA"/>
</dbReference>
<dbReference type="InterPro" id="IPR027417">
    <property type="entry name" value="P-loop_NTPase"/>
</dbReference>
<comment type="similarity">
    <text evidence="1">Belongs to the guanylate kinase family.</text>
</comment>
<dbReference type="Proteomes" id="UP000292052">
    <property type="component" value="Unassembled WGS sequence"/>
</dbReference>
<dbReference type="PANTHER" id="PTHR23117:SF13">
    <property type="entry name" value="GUANYLATE KINASE"/>
    <property type="match status" value="1"/>
</dbReference>
<dbReference type="InterPro" id="IPR008144">
    <property type="entry name" value="Guanylate_kin-like_dom"/>
</dbReference>
<protein>
    <recommendedName>
        <fullName evidence="2">guanylate kinase</fullName>
        <ecNumber evidence="2">2.7.4.8</ecNumber>
    </recommendedName>
</protein>
<dbReference type="EC" id="2.7.4.8" evidence="2"/>